<dbReference type="KEGG" id="slb:AWJ20_24"/>
<dbReference type="PROSITE" id="PS00455">
    <property type="entry name" value="AMP_BINDING"/>
    <property type="match status" value="1"/>
</dbReference>
<evidence type="ECO:0000259" key="3">
    <source>
        <dbReference type="Pfam" id="PF13193"/>
    </source>
</evidence>
<dbReference type="InterPro" id="IPR020845">
    <property type="entry name" value="AMP-binding_CS"/>
</dbReference>
<feature type="domain" description="AMP-dependent synthetase/ligase" evidence="2">
    <location>
        <begin position="46"/>
        <end position="428"/>
    </location>
</feature>
<gene>
    <name evidence="4" type="primary">PCS60</name>
    <name evidence="4" type="ORF">AWJ20_24</name>
</gene>
<dbReference type="SUPFAM" id="SSF56801">
    <property type="entry name" value="Acetyl-CoA synthetase-like"/>
    <property type="match status" value="1"/>
</dbReference>
<dbReference type="GO" id="GO:0031956">
    <property type="term" value="F:medium-chain fatty acid-CoA ligase activity"/>
    <property type="evidence" value="ECO:0007669"/>
    <property type="project" value="TreeGrafter"/>
</dbReference>
<dbReference type="InterPro" id="IPR000873">
    <property type="entry name" value="AMP-dep_synth/lig_dom"/>
</dbReference>
<evidence type="ECO:0000313" key="4">
    <source>
        <dbReference type="EMBL" id="ANB11802.1"/>
    </source>
</evidence>
<dbReference type="EMBL" id="CP014501">
    <property type="protein sequence ID" value="ANB11802.1"/>
    <property type="molecule type" value="Genomic_DNA"/>
</dbReference>
<dbReference type="AlphaFoldDB" id="A0A167CK64"/>
<dbReference type="GeneID" id="30034306"/>
<dbReference type="InterPro" id="IPR042099">
    <property type="entry name" value="ANL_N_sf"/>
</dbReference>
<dbReference type="OrthoDB" id="2962993at2759"/>
<feature type="region of interest" description="Disordered" evidence="1">
    <location>
        <begin position="173"/>
        <end position="201"/>
    </location>
</feature>
<reference evidence="4 5" key="1">
    <citation type="submission" date="2016-02" db="EMBL/GenBank/DDBJ databases">
        <title>Complete genome sequence and transcriptome regulation of the pentose utilising yeast Sugiyamaella lignohabitans.</title>
        <authorList>
            <person name="Bellasio M."/>
            <person name="Peymann A."/>
            <person name="Valli M."/>
            <person name="Sipitzky M."/>
            <person name="Graf A."/>
            <person name="Sauer M."/>
            <person name="Marx H."/>
            <person name="Mattanovich D."/>
        </authorList>
    </citation>
    <scope>NUCLEOTIDE SEQUENCE [LARGE SCALE GENOMIC DNA]</scope>
    <source>
        <strain evidence="4 5">CBS 10342</strain>
    </source>
</reference>
<evidence type="ECO:0000259" key="2">
    <source>
        <dbReference type="Pfam" id="PF00501"/>
    </source>
</evidence>
<keyword evidence="5" id="KW-1185">Reference proteome</keyword>
<proteinExistence type="predicted"/>
<feature type="compositionally biased region" description="Low complexity" evidence="1">
    <location>
        <begin position="173"/>
        <end position="196"/>
    </location>
</feature>
<dbReference type="Gene3D" id="3.30.300.30">
    <property type="match status" value="1"/>
</dbReference>
<name>A0A167CK64_9ASCO</name>
<dbReference type="RefSeq" id="XP_018734279.1">
    <property type="nucleotide sequence ID" value="XM_018879343.1"/>
</dbReference>
<dbReference type="Proteomes" id="UP000189580">
    <property type="component" value="Chromosome a"/>
</dbReference>
<accession>A0A167CK64</accession>
<evidence type="ECO:0000313" key="5">
    <source>
        <dbReference type="Proteomes" id="UP000189580"/>
    </source>
</evidence>
<organism evidence="4 5">
    <name type="scientific">Sugiyamaella lignohabitans</name>
    <dbReference type="NCBI Taxonomy" id="796027"/>
    <lineage>
        <taxon>Eukaryota</taxon>
        <taxon>Fungi</taxon>
        <taxon>Dikarya</taxon>
        <taxon>Ascomycota</taxon>
        <taxon>Saccharomycotina</taxon>
        <taxon>Dipodascomycetes</taxon>
        <taxon>Dipodascales</taxon>
        <taxon>Trichomonascaceae</taxon>
        <taxon>Sugiyamaella</taxon>
    </lineage>
</organism>
<sequence>MILLRFPTFIRAGPSTQAFKLRYKRKFSMTRQFSILADHPIVGKLKNHPRDKVAIRHVISGNSYTYGQLSDDIYKWHNILQSKLPSSGNGSRIAIMGENSYQFAVLFFATLMLPKTLAMPLCTNHTSAEIKYQLENSESSTIITPERFVDKVEEFVSPERKLIVFEEFDGNDVEASTSTSESTVSSPSTSDSSTPSGYMLYTSGTSGNPKGVVTPLETYVAQADALTKAWDINSNTAMLQTLPLHHVHGLVIGMTLPLLAGGSVDFLFPFSPKVFVDRITDASLPPINTYTAVPTIYTKLVSYVKQFQSDKEQFEKINSGLHNLHLAMCGSAALPSPLRNDWNKIVGDKVPLLERYGMTETSITLSQPLDPQYRVDGSVGAPVPSVIARLVDPDTSKVIYQSNEKSSHDTEASGELQLAGPVVFKEYWNKPEATSETFTEDGWFRTGDICRADASGNIFILGRASMDIIKSGGEKLSALEIEREILSLEEVDECSVVGVASEEWGQEVAVVAVLSEKGRASNFDLARLKSALKKTLANYKIPKKLLVVESIPRNQMGKVNKKTLVKIFD</sequence>
<feature type="domain" description="AMP-binding enzyme C-terminal" evidence="3">
    <location>
        <begin position="480"/>
        <end position="558"/>
    </location>
</feature>
<dbReference type="Gene3D" id="3.40.50.12780">
    <property type="entry name" value="N-terminal domain of ligase-like"/>
    <property type="match status" value="1"/>
</dbReference>
<dbReference type="InterPro" id="IPR025110">
    <property type="entry name" value="AMP-bd_C"/>
</dbReference>
<evidence type="ECO:0000256" key="1">
    <source>
        <dbReference type="SAM" id="MobiDB-lite"/>
    </source>
</evidence>
<protein>
    <submittedName>
        <fullName evidence="4">Pcs60p</fullName>
    </submittedName>
</protein>
<dbReference type="Pfam" id="PF13193">
    <property type="entry name" value="AMP-binding_C"/>
    <property type="match status" value="1"/>
</dbReference>
<dbReference type="PANTHER" id="PTHR43201:SF15">
    <property type="entry name" value="AMP BINDING ENZYME, PUTATIVE (AFU_ORTHOLOGUE AFUA_6G11340)-RELATED"/>
    <property type="match status" value="1"/>
</dbReference>
<dbReference type="Pfam" id="PF00501">
    <property type="entry name" value="AMP-binding"/>
    <property type="match status" value="1"/>
</dbReference>
<dbReference type="GO" id="GO:0006631">
    <property type="term" value="P:fatty acid metabolic process"/>
    <property type="evidence" value="ECO:0007669"/>
    <property type="project" value="TreeGrafter"/>
</dbReference>
<dbReference type="PANTHER" id="PTHR43201">
    <property type="entry name" value="ACYL-COA SYNTHETASE"/>
    <property type="match status" value="1"/>
</dbReference>
<dbReference type="InterPro" id="IPR045851">
    <property type="entry name" value="AMP-bd_C_sf"/>
</dbReference>